<evidence type="ECO:0000259" key="7">
    <source>
        <dbReference type="Pfam" id="PF20684"/>
    </source>
</evidence>
<dbReference type="InterPro" id="IPR052337">
    <property type="entry name" value="SAT4-like"/>
</dbReference>
<evidence type="ECO:0000256" key="2">
    <source>
        <dbReference type="ARBA" id="ARBA00022692"/>
    </source>
</evidence>
<protein>
    <recommendedName>
        <fullName evidence="7">Rhodopsin domain-containing protein</fullName>
    </recommendedName>
</protein>
<reference evidence="8 9" key="1">
    <citation type="submission" date="2016-06" db="EMBL/GenBank/DDBJ databases">
        <title>Comparative genomics of the ectomycorrhizal sister species Rhizopogon vinicolor and Rhizopogon vesiculosus (Basidiomycota: Boletales) reveals a divergence of the mating type B locus.</title>
        <authorList>
            <consortium name="DOE Joint Genome Institute"/>
            <person name="Mujic A.B."/>
            <person name="Kuo A."/>
            <person name="Tritt A."/>
            <person name="Lipzen A."/>
            <person name="Chen C."/>
            <person name="Johnson J."/>
            <person name="Sharma A."/>
            <person name="Barry K."/>
            <person name="Grigoriev I.V."/>
            <person name="Spatafora J.W."/>
        </authorList>
    </citation>
    <scope>NUCLEOTIDE SEQUENCE [LARGE SCALE GENOMIC DNA]</scope>
    <source>
        <strain evidence="8 9">AM-OR11-026</strain>
    </source>
</reference>
<dbReference type="GO" id="GO:0016020">
    <property type="term" value="C:membrane"/>
    <property type="evidence" value="ECO:0007669"/>
    <property type="project" value="UniProtKB-SubCell"/>
</dbReference>
<dbReference type="AlphaFoldDB" id="A0A1B7NC31"/>
<keyword evidence="4 6" id="KW-0472">Membrane</keyword>
<comment type="similarity">
    <text evidence="5">Belongs to the SAT4 family.</text>
</comment>
<dbReference type="Proteomes" id="UP000092154">
    <property type="component" value="Unassembled WGS sequence"/>
</dbReference>
<feature type="transmembrane region" description="Helical" evidence="6">
    <location>
        <begin position="194"/>
        <end position="215"/>
    </location>
</feature>
<sequence length="320" mass="35787">MISYRVFFPFLPMPTLLIPSGNHWETIQAVACVFHGCAIAATIFRLAYRWYTSRFWWEDTWAAIALAFDIVCLIGVSWGNFDDPHVLTLMLWVLPIAFACVLWAARISIIYSVLRVGNPRNARRWIVYGIIACFIIMWIVLVVQRVMRCKYSGCNMGIHVSIALVITDTISDLTLVIVPTYFLRDVRLTNHQRILVISAFYASLLITAIAIPLSVLLSVEPFSDATLIFGHVKSATSLMIANLLVIVSFVHRFWRSGADLDQQEAEFTSALDLSQLTDRSQNMANTATTATGATTSTQTGLVFEMSGKSTQLSSDILPLH</sequence>
<comment type="subcellular location">
    <subcellularLocation>
        <location evidence="1">Membrane</location>
        <topology evidence="1">Multi-pass membrane protein</topology>
    </subcellularLocation>
</comment>
<gene>
    <name evidence="8" type="ORF">K503DRAFT_354523</name>
</gene>
<feature type="transmembrane region" description="Helical" evidence="6">
    <location>
        <begin position="125"/>
        <end position="146"/>
    </location>
</feature>
<evidence type="ECO:0000256" key="6">
    <source>
        <dbReference type="SAM" id="Phobius"/>
    </source>
</evidence>
<dbReference type="InParanoid" id="A0A1B7NC31"/>
<dbReference type="PANTHER" id="PTHR33048">
    <property type="entry name" value="PTH11-LIKE INTEGRAL MEMBRANE PROTEIN (AFU_ORTHOLOGUE AFUA_5G11245)"/>
    <property type="match status" value="1"/>
</dbReference>
<dbReference type="PANTHER" id="PTHR33048:SF19">
    <property type="entry name" value="MEMBRANE PROTEIN PTH11-LIKE, PUTATIVE (AFU_ORTHOLOGUE AFUA_1G14080)-RELATED"/>
    <property type="match status" value="1"/>
</dbReference>
<dbReference type="InterPro" id="IPR049326">
    <property type="entry name" value="Rhodopsin_dom_fungi"/>
</dbReference>
<dbReference type="Pfam" id="PF20684">
    <property type="entry name" value="Fung_rhodopsin"/>
    <property type="match status" value="1"/>
</dbReference>
<feature type="transmembrane region" description="Helical" evidence="6">
    <location>
        <begin position="158"/>
        <end position="182"/>
    </location>
</feature>
<name>A0A1B7NC31_9AGAM</name>
<keyword evidence="3 6" id="KW-1133">Transmembrane helix</keyword>
<feature type="transmembrane region" description="Helical" evidence="6">
    <location>
        <begin position="27"/>
        <end position="48"/>
    </location>
</feature>
<dbReference type="EMBL" id="KV448157">
    <property type="protein sequence ID" value="OAX42433.1"/>
    <property type="molecule type" value="Genomic_DNA"/>
</dbReference>
<keyword evidence="9" id="KW-1185">Reference proteome</keyword>
<accession>A0A1B7NC31</accession>
<evidence type="ECO:0000313" key="9">
    <source>
        <dbReference type="Proteomes" id="UP000092154"/>
    </source>
</evidence>
<evidence type="ECO:0000256" key="4">
    <source>
        <dbReference type="ARBA" id="ARBA00023136"/>
    </source>
</evidence>
<feature type="transmembrane region" description="Helical" evidence="6">
    <location>
        <begin position="235"/>
        <end position="254"/>
    </location>
</feature>
<organism evidence="8 9">
    <name type="scientific">Rhizopogon vinicolor AM-OR11-026</name>
    <dbReference type="NCBI Taxonomy" id="1314800"/>
    <lineage>
        <taxon>Eukaryota</taxon>
        <taxon>Fungi</taxon>
        <taxon>Dikarya</taxon>
        <taxon>Basidiomycota</taxon>
        <taxon>Agaricomycotina</taxon>
        <taxon>Agaricomycetes</taxon>
        <taxon>Agaricomycetidae</taxon>
        <taxon>Boletales</taxon>
        <taxon>Suillineae</taxon>
        <taxon>Rhizopogonaceae</taxon>
        <taxon>Rhizopogon</taxon>
    </lineage>
</organism>
<evidence type="ECO:0000256" key="3">
    <source>
        <dbReference type="ARBA" id="ARBA00022989"/>
    </source>
</evidence>
<evidence type="ECO:0000313" key="8">
    <source>
        <dbReference type="EMBL" id="OAX42433.1"/>
    </source>
</evidence>
<feature type="transmembrane region" description="Helical" evidence="6">
    <location>
        <begin position="60"/>
        <end position="78"/>
    </location>
</feature>
<keyword evidence="2 6" id="KW-0812">Transmembrane</keyword>
<feature type="domain" description="Rhodopsin" evidence="7">
    <location>
        <begin position="45"/>
        <end position="212"/>
    </location>
</feature>
<evidence type="ECO:0000256" key="5">
    <source>
        <dbReference type="ARBA" id="ARBA00038359"/>
    </source>
</evidence>
<proteinExistence type="inferred from homology"/>
<evidence type="ECO:0000256" key="1">
    <source>
        <dbReference type="ARBA" id="ARBA00004141"/>
    </source>
</evidence>
<feature type="transmembrane region" description="Helical" evidence="6">
    <location>
        <begin position="90"/>
        <end position="113"/>
    </location>
</feature>
<dbReference type="OrthoDB" id="3229610at2759"/>